<accession>A0AAW1H9P3</accession>
<evidence type="ECO:0000313" key="6">
    <source>
        <dbReference type="Proteomes" id="UP001443914"/>
    </source>
</evidence>
<dbReference type="Pfam" id="PF13839">
    <property type="entry name" value="PC-Esterase"/>
    <property type="match status" value="1"/>
</dbReference>
<evidence type="ECO:0000256" key="1">
    <source>
        <dbReference type="ARBA" id="ARBA00007727"/>
    </source>
</evidence>
<keyword evidence="6" id="KW-1185">Reference proteome</keyword>
<dbReference type="InterPro" id="IPR029962">
    <property type="entry name" value="TBL"/>
</dbReference>
<feature type="chain" id="PRO_5043990800" description="Trichome birefringence-like C-terminal domain-containing protein" evidence="3">
    <location>
        <begin position="17"/>
        <end position="105"/>
    </location>
</feature>
<dbReference type="Proteomes" id="UP001443914">
    <property type="component" value="Unassembled WGS sequence"/>
</dbReference>
<dbReference type="InterPro" id="IPR026057">
    <property type="entry name" value="TBL_C"/>
</dbReference>
<keyword evidence="3" id="KW-0732">Signal</keyword>
<dbReference type="PANTHER" id="PTHR32285:SF18">
    <property type="entry name" value="PROTEIN TRICHOME BIREFRINGENCE-LIKE 18"/>
    <property type="match status" value="1"/>
</dbReference>
<evidence type="ECO:0000259" key="4">
    <source>
        <dbReference type="Pfam" id="PF13839"/>
    </source>
</evidence>
<dbReference type="EMBL" id="JBDFQZ010000012">
    <property type="protein sequence ID" value="KAK9672787.1"/>
    <property type="molecule type" value="Genomic_DNA"/>
</dbReference>
<proteinExistence type="inferred from homology"/>
<evidence type="ECO:0000256" key="3">
    <source>
        <dbReference type="SAM" id="SignalP"/>
    </source>
</evidence>
<dbReference type="PANTHER" id="PTHR32285">
    <property type="entry name" value="PROTEIN TRICHOME BIREFRINGENCE-LIKE 9-RELATED"/>
    <property type="match status" value="1"/>
</dbReference>
<dbReference type="AlphaFoldDB" id="A0AAW1H9P3"/>
<dbReference type="GO" id="GO:0005794">
    <property type="term" value="C:Golgi apparatus"/>
    <property type="evidence" value="ECO:0007669"/>
    <property type="project" value="TreeGrafter"/>
</dbReference>
<dbReference type="GO" id="GO:0016413">
    <property type="term" value="F:O-acetyltransferase activity"/>
    <property type="evidence" value="ECO:0007669"/>
    <property type="project" value="InterPro"/>
</dbReference>
<comment type="caution">
    <text evidence="5">The sequence shown here is derived from an EMBL/GenBank/DDBJ whole genome shotgun (WGS) entry which is preliminary data.</text>
</comment>
<organism evidence="5 6">
    <name type="scientific">Saponaria officinalis</name>
    <name type="common">Common soapwort</name>
    <name type="synonym">Lychnis saponaria</name>
    <dbReference type="NCBI Taxonomy" id="3572"/>
    <lineage>
        <taxon>Eukaryota</taxon>
        <taxon>Viridiplantae</taxon>
        <taxon>Streptophyta</taxon>
        <taxon>Embryophyta</taxon>
        <taxon>Tracheophyta</taxon>
        <taxon>Spermatophyta</taxon>
        <taxon>Magnoliopsida</taxon>
        <taxon>eudicotyledons</taxon>
        <taxon>Gunneridae</taxon>
        <taxon>Pentapetalae</taxon>
        <taxon>Caryophyllales</taxon>
        <taxon>Caryophyllaceae</taxon>
        <taxon>Caryophylleae</taxon>
        <taxon>Saponaria</taxon>
    </lineage>
</organism>
<evidence type="ECO:0000256" key="2">
    <source>
        <dbReference type="SAM" id="MobiDB-lite"/>
    </source>
</evidence>
<sequence length="105" mass="12238">MYTCHILFLINLNVLASNFSNGQGFHRRCQEPNNQIKIKGLKLLDITDVFSYRHDGHPGPYRSRDPNKIAKRGPDRKPPPQDCLHWCMPGPVDTWNEFVLENRDH</sequence>
<comment type="similarity">
    <text evidence="1">Belongs to the PC-esterase family. TBL subfamily.</text>
</comment>
<feature type="domain" description="Trichome birefringence-like C-terminal" evidence="4">
    <location>
        <begin position="36"/>
        <end position="101"/>
    </location>
</feature>
<feature type="region of interest" description="Disordered" evidence="2">
    <location>
        <begin position="53"/>
        <end position="83"/>
    </location>
</feature>
<name>A0AAW1H9P3_SAPOF</name>
<protein>
    <recommendedName>
        <fullName evidence="4">Trichome birefringence-like C-terminal domain-containing protein</fullName>
    </recommendedName>
</protein>
<evidence type="ECO:0000313" key="5">
    <source>
        <dbReference type="EMBL" id="KAK9672787.1"/>
    </source>
</evidence>
<reference evidence="5" key="1">
    <citation type="submission" date="2024-03" db="EMBL/GenBank/DDBJ databases">
        <title>WGS assembly of Saponaria officinalis var. Norfolk2.</title>
        <authorList>
            <person name="Jenkins J."/>
            <person name="Shu S."/>
            <person name="Grimwood J."/>
            <person name="Barry K."/>
            <person name="Goodstein D."/>
            <person name="Schmutz J."/>
            <person name="Leebens-Mack J."/>
            <person name="Osbourn A."/>
        </authorList>
    </citation>
    <scope>NUCLEOTIDE SEQUENCE [LARGE SCALE GENOMIC DNA]</scope>
    <source>
        <strain evidence="5">JIC</strain>
    </source>
</reference>
<feature type="signal peptide" evidence="3">
    <location>
        <begin position="1"/>
        <end position="16"/>
    </location>
</feature>
<feature type="compositionally biased region" description="Basic and acidic residues" evidence="2">
    <location>
        <begin position="53"/>
        <end position="79"/>
    </location>
</feature>
<gene>
    <name evidence="5" type="ORF">RND81_12G124800</name>
</gene>